<gene>
    <name evidence="13" type="ORF">DFR58_13121</name>
</gene>
<feature type="binding site" evidence="9">
    <location>
        <position position="423"/>
    </location>
    <ligand>
        <name>substrate</name>
    </ligand>
</feature>
<feature type="domain" description="Sulfatase N-terminal" evidence="12">
    <location>
        <begin position="259"/>
        <end position="551"/>
    </location>
</feature>
<evidence type="ECO:0000256" key="5">
    <source>
        <dbReference type="ARBA" id="ARBA00022692"/>
    </source>
</evidence>
<name>A0A369AP52_9FIRM</name>
<evidence type="ECO:0000256" key="9">
    <source>
        <dbReference type="PIRSR" id="PIRSR005091-2"/>
    </source>
</evidence>
<feature type="binding site" evidence="10">
    <location>
        <position position="309"/>
    </location>
    <ligand>
        <name>Mn(2+)</name>
        <dbReference type="ChEBI" id="CHEBI:29035"/>
    </ligand>
</feature>
<dbReference type="CDD" id="cd16015">
    <property type="entry name" value="LTA_synthase"/>
    <property type="match status" value="1"/>
</dbReference>
<comment type="caution">
    <text evidence="13">The sequence shown here is derived from an EMBL/GenBank/DDBJ whole genome shotgun (WGS) entry which is preliminary data.</text>
</comment>
<proteinExistence type="inferred from homology"/>
<comment type="subcellular location">
    <subcellularLocation>
        <location evidence="1">Cell membrane</location>
        <topology evidence="1">Multi-pass membrane protein</topology>
    </subcellularLocation>
</comment>
<reference evidence="13 14" key="1">
    <citation type="submission" date="2018-07" db="EMBL/GenBank/DDBJ databases">
        <title>Genomic Encyclopedia of Type Strains, Phase IV (KMG-IV): sequencing the most valuable type-strain genomes for metagenomic binning, comparative biology and taxonomic classification.</title>
        <authorList>
            <person name="Goeker M."/>
        </authorList>
    </citation>
    <scope>NUCLEOTIDE SEQUENCE [LARGE SCALE GENOMIC DNA]</scope>
    <source>
        <strain evidence="13 14">DSM 27016</strain>
    </source>
</reference>
<feature type="active site" evidence="8">
    <location>
        <position position="309"/>
    </location>
</feature>
<feature type="transmembrane region" description="Helical" evidence="11">
    <location>
        <begin position="44"/>
        <end position="66"/>
    </location>
</feature>
<dbReference type="InterPro" id="IPR000917">
    <property type="entry name" value="Sulfatase_N"/>
</dbReference>
<feature type="binding site" evidence="10">
    <location>
        <position position="485"/>
    </location>
    <ligand>
        <name>Mn(2+)</name>
        <dbReference type="ChEBI" id="CHEBI:29035"/>
    </ligand>
</feature>
<evidence type="ECO:0000259" key="12">
    <source>
        <dbReference type="Pfam" id="PF00884"/>
    </source>
</evidence>
<dbReference type="InterPro" id="IPR017850">
    <property type="entry name" value="Alkaline_phosphatase_core_sf"/>
</dbReference>
<feature type="transmembrane region" description="Helical" evidence="11">
    <location>
        <begin position="129"/>
        <end position="148"/>
    </location>
</feature>
<comment type="pathway">
    <text evidence="2">Cell wall biogenesis; lipoteichoic acid biosynthesis.</text>
</comment>
<dbReference type="GO" id="GO:0005886">
    <property type="term" value="C:plasma membrane"/>
    <property type="evidence" value="ECO:0007669"/>
    <property type="project" value="UniProtKB-SubCell"/>
</dbReference>
<keyword evidence="6 11" id="KW-1133">Transmembrane helix</keyword>
<dbReference type="GO" id="GO:0016740">
    <property type="term" value="F:transferase activity"/>
    <property type="evidence" value="ECO:0007669"/>
    <property type="project" value="UniProtKB-KW"/>
</dbReference>
<dbReference type="RefSeq" id="WP_114299640.1">
    <property type="nucleotide sequence ID" value="NZ_QPJT01000031.1"/>
</dbReference>
<evidence type="ECO:0000256" key="1">
    <source>
        <dbReference type="ARBA" id="ARBA00004651"/>
    </source>
</evidence>
<keyword evidence="4" id="KW-1003">Cell membrane</keyword>
<evidence type="ECO:0000313" key="14">
    <source>
        <dbReference type="Proteomes" id="UP000253034"/>
    </source>
</evidence>
<accession>A0A369AP52</accession>
<comment type="similarity">
    <text evidence="3">Belongs to the LTA synthase family.</text>
</comment>
<dbReference type="SUPFAM" id="SSF53649">
    <property type="entry name" value="Alkaline phosphatase-like"/>
    <property type="match status" value="1"/>
</dbReference>
<feature type="transmembrane region" description="Helical" evidence="11">
    <location>
        <begin position="12"/>
        <end position="32"/>
    </location>
</feature>
<dbReference type="PANTHER" id="PTHR47371:SF3">
    <property type="entry name" value="PHOSPHOGLYCEROL TRANSFERASE I"/>
    <property type="match status" value="1"/>
</dbReference>
<keyword evidence="14" id="KW-1185">Reference proteome</keyword>
<evidence type="ECO:0000256" key="8">
    <source>
        <dbReference type="PIRSR" id="PIRSR005091-1"/>
    </source>
</evidence>
<evidence type="ECO:0000256" key="2">
    <source>
        <dbReference type="ARBA" id="ARBA00004936"/>
    </source>
</evidence>
<keyword evidence="9" id="KW-0479">Metal-binding</keyword>
<dbReference type="OrthoDB" id="5901192at2"/>
<dbReference type="Pfam" id="PF00884">
    <property type="entry name" value="Sulfatase"/>
    <property type="match status" value="1"/>
</dbReference>
<dbReference type="Gene3D" id="3.40.720.10">
    <property type="entry name" value="Alkaline Phosphatase, subunit A"/>
    <property type="match status" value="1"/>
</dbReference>
<protein>
    <submittedName>
        <fullName evidence="13">Phosphoglycerol transferase MdoB-like AlkP superfamily enzyme</fullName>
    </submittedName>
</protein>
<evidence type="ECO:0000256" key="7">
    <source>
        <dbReference type="ARBA" id="ARBA00023136"/>
    </source>
</evidence>
<dbReference type="AlphaFoldDB" id="A0A369AP52"/>
<keyword evidence="9" id="KW-0464">Manganese</keyword>
<sequence length="633" mass="70597">MNININRNKLKPVFRFFTGNVEVFLFVLSIYIKSFLFNQIIGIHYGNILIAAALGPALLLLGLFISMKRKWRLICLLSVNALISIIMLSDAIYYRYYNSVLSVPVLMQLGVVDPALKSSILKLFTPRDLLLAADVIIAAPVLLLLLKLKRIRLHSVRHRLLTSAAVLVLGCFFTLSGMYNIDRLMGFKSLSTVFDHSFFVNNIGVLNYHCFDIWYFASNRLAGNGEDIAPDEAESIKAVFIENENTAEGRNLHGIAKGKNLIVIQVEAMQSIVINLKIDGREVTPNLNRLIKNSFYFPNYYTQAGQGNTADAEFVTNNSFYAAKQGAIYFRYPGNKFTSLPALLKEKGYSTTAMHAYKASYWNRATVYPFMGFDSFMSQKDYILDECIGGWGLTDESFLRQSLDKIKDLQQPFYSFLVTLSSHYPYDSFGKNEYGNEFNAGSHNGTFLGRYLKAMHYADQTLGQFLDGLKDNGLMDSSVIAIYGDHEGIKKGDMEGIKGVLGLSPNDELAYLEMKKVPLIIHIPGGEQKGVKPQTGGQVDLYPTLANLLGAQPEYYLGRDLLNSERSLAIFRDGSVTDGSTVYFSGTGQCFDLSSGEPAGTDGFKEYIEEAGKQLEISDKIIENNLLKDFTAG</sequence>
<feature type="binding site" evidence="10">
    <location>
        <position position="267"/>
    </location>
    <ligand>
        <name>Mn(2+)</name>
        <dbReference type="ChEBI" id="CHEBI:29035"/>
    </ligand>
</feature>
<dbReference type="PIRSF" id="PIRSF005091">
    <property type="entry name" value="Mmb_sulf_HI1246"/>
    <property type="match status" value="1"/>
</dbReference>
<dbReference type="PANTHER" id="PTHR47371">
    <property type="entry name" value="LIPOTEICHOIC ACID SYNTHASE"/>
    <property type="match status" value="1"/>
</dbReference>
<dbReference type="InterPro" id="IPR012160">
    <property type="entry name" value="LtaS-like"/>
</dbReference>
<feature type="transmembrane region" description="Helical" evidence="11">
    <location>
        <begin position="73"/>
        <end position="94"/>
    </location>
</feature>
<dbReference type="InterPro" id="IPR050448">
    <property type="entry name" value="OpgB/LTA_synthase_biosynth"/>
</dbReference>
<dbReference type="GO" id="GO:0046872">
    <property type="term" value="F:metal ion binding"/>
    <property type="evidence" value="ECO:0007669"/>
    <property type="project" value="UniProtKB-KW"/>
</dbReference>
<dbReference type="Proteomes" id="UP000253034">
    <property type="component" value="Unassembled WGS sequence"/>
</dbReference>
<keyword evidence="7 11" id="KW-0472">Membrane</keyword>
<feature type="transmembrane region" description="Helical" evidence="11">
    <location>
        <begin position="160"/>
        <end position="179"/>
    </location>
</feature>
<evidence type="ECO:0000256" key="11">
    <source>
        <dbReference type="SAM" id="Phobius"/>
    </source>
</evidence>
<keyword evidence="5 11" id="KW-0812">Transmembrane</keyword>
<evidence type="ECO:0000256" key="3">
    <source>
        <dbReference type="ARBA" id="ARBA00009983"/>
    </source>
</evidence>
<organism evidence="13 14">
    <name type="scientific">Anaerobacterium chartisolvens</name>
    <dbReference type="NCBI Taxonomy" id="1297424"/>
    <lineage>
        <taxon>Bacteria</taxon>
        <taxon>Bacillati</taxon>
        <taxon>Bacillota</taxon>
        <taxon>Clostridia</taxon>
        <taxon>Eubacteriales</taxon>
        <taxon>Oscillospiraceae</taxon>
        <taxon>Anaerobacterium</taxon>
    </lineage>
</organism>
<dbReference type="EMBL" id="QPJT01000031">
    <property type="protein sequence ID" value="RCX09977.1"/>
    <property type="molecule type" value="Genomic_DNA"/>
</dbReference>
<evidence type="ECO:0000256" key="10">
    <source>
        <dbReference type="PIRSR" id="PIRSR005091-3"/>
    </source>
</evidence>
<evidence type="ECO:0000313" key="13">
    <source>
        <dbReference type="EMBL" id="RCX09977.1"/>
    </source>
</evidence>
<dbReference type="Gene3D" id="3.30.1120.170">
    <property type="match status" value="1"/>
</dbReference>
<evidence type="ECO:0000256" key="4">
    <source>
        <dbReference type="ARBA" id="ARBA00022475"/>
    </source>
</evidence>
<keyword evidence="13" id="KW-0808">Transferase</keyword>
<feature type="binding site" evidence="10">
    <location>
        <position position="486"/>
    </location>
    <ligand>
        <name>Mn(2+)</name>
        <dbReference type="ChEBI" id="CHEBI:29035"/>
    </ligand>
</feature>
<evidence type="ECO:0000256" key="6">
    <source>
        <dbReference type="ARBA" id="ARBA00022989"/>
    </source>
</evidence>